<accession>A0ABD5ZE86</accession>
<name>A0ABD5ZE86_9EURY</name>
<dbReference type="EMBL" id="JBHTAA010000005">
    <property type="protein sequence ID" value="MFC7203419.1"/>
    <property type="molecule type" value="Genomic_DNA"/>
</dbReference>
<evidence type="ECO:0000313" key="3">
    <source>
        <dbReference type="EMBL" id="MFC7203419.1"/>
    </source>
</evidence>
<proteinExistence type="predicted"/>
<dbReference type="AlphaFoldDB" id="A0ABD5ZE86"/>
<dbReference type="Proteomes" id="UP001596481">
    <property type="component" value="Unassembled WGS sequence"/>
</dbReference>
<keyword evidence="1" id="KW-1133">Transmembrane helix</keyword>
<keyword evidence="1" id="KW-0472">Membrane</keyword>
<comment type="caution">
    <text evidence="3">The sequence shown here is derived from an EMBL/GenBank/DDBJ whole genome shotgun (WGS) entry which is preliminary data.</text>
</comment>
<dbReference type="InterPro" id="IPR018649">
    <property type="entry name" value="SHOCT"/>
</dbReference>
<dbReference type="RefSeq" id="WP_390222761.1">
    <property type="nucleotide sequence ID" value="NZ_JBHTAA010000005.1"/>
</dbReference>
<organism evidence="3 4">
    <name type="scientific">Haloferax namakaokahaiae</name>
    <dbReference type="NCBI Taxonomy" id="1748331"/>
    <lineage>
        <taxon>Archaea</taxon>
        <taxon>Methanobacteriati</taxon>
        <taxon>Methanobacteriota</taxon>
        <taxon>Stenosarchaea group</taxon>
        <taxon>Halobacteria</taxon>
        <taxon>Halobacteriales</taxon>
        <taxon>Haloferacaceae</taxon>
        <taxon>Haloferax</taxon>
    </lineage>
</organism>
<feature type="transmembrane region" description="Helical" evidence="1">
    <location>
        <begin position="57"/>
        <end position="76"/>
    </location>
</feature>
<evidence type="ECO:0000256" key="1">
    <source>
        <dbReference type="SAM" id="Phobius"/>
    </source>
</evidence>
<keyword evidence="4" id="KW-1185">Reference proteome</keyword>
<keyword evidence="1" id="KW-0812">Transmembrane</keyword>
<evidence type="ECO:0000259" key="2">
    <source>
        <dbReference type="Pfam" id="PF09851"/>
    </source>
</evidence>
<evidence type="ECO:0000313" key="4">
    <source>
        <dbReference type="Proteomes" id="UP001596481"/>
    </source>
</evidence>
<feature type="transmembrane region" description="Helical" evidence="1">
    <location>
        <begin position="30"/>
        <end position="51"/>
    </location>
</feature>
<dbReference type="Pfam" id="PF09851">
    <property type="entry name" value="SHOCT"/>
    <property type="match status" value="1"/>
</dbReference>
<feature type="domain" description="SHOCT" evidence="2">
    <location>
        <begin position="195"/>
        <end position="220"/>
    </location>
</feature>
<gene>
    <name evidence="3" type="ORF">ACFQJC_07840</name>
</gene>
<reference evidence="3 4" key="1">
    <citation type="journal article" date="2019" name="Int. J. Syst. Evol. Microbiol.">
        <title>The Global Catalogue of Microorganisms (GCM) 10K type strain sequencing project: providing services to taxonomists for standard genome sequencing and annotation.</title>
        <authorList>
            <consortium name="The Broad Institute Genomics Platform"/>
            <consortium name="The Broad Institute Genome Sequencing Center for Infectious Disease"/>
            <person name="Wu L."/>
            <person name="Ma J."/>
        </authorList>
    </citation>
    <scope>NUCLEOTIDE SEQUENCE [LARGE SCALE GENOMIC DNA]</scope>
    <source>
        <strain evidence="3 4">DSM 29988</strain>
    </source>
</reference>
<sequence length="223" mass="25078">MTDELQIGPLEEYSDSKNAFGVEKSIANPVGLVLLVFSVPLALFFSITLVTSPSMEHLITLPLSYAFVMFSILFRYTERDMMEYNKNSQEMADEDQQNTSRGSMVSVCRECHEEVSPNVKRCPNCGWKPKKRGGLWWGATAVTILSPIGWALGAKGASDNYKASKGVAKKVQVENEDQQMETDQQYPKGDPTETLIRLNELKNEGVITQDEFEEKKIELLNKI</sequence>
<protein>
    <submittedName>
        <fullName evidence="3">SHOCT domain-containing protein</fullName>
    </submittedName>
</protein>